<dbReference type="SUPFAM" id="SSF51905">
    <property type="entry name" value="FAD/NAD(P)-binding domain"/>
    <property type="match status" value="1"/>
</dbReference>
<dbReference type="InterPro" id="IPR050816">
    <property type="entry name" value="Flavin-dep_Halogenase_NPB"/>
</dbReference>
<reference evidence="3 4" key="1">
    <citation type="submission" date="2019-02" db="EMBL/GenBank/DDBJ databases">
        <title>Deep-cultivation of Planctomycetes and their phenomic and genomic characterization uncovers novel biology.</title>
        <authorList>
            <person name="Wiegand S."/>
            <person name="Jogler M."/>
            <person name="Boedeker C."/>
            <person name="Pinto D."/>
            <person name="Vollmers J."/>
            <person name="Rivas-Marin E."/>
            <person name="Kohn T."/>
            <person name="Peeters S.H."/>
            <person name="Heuer A."/>
            <person name="Rast P."/>
            <person name="Oberbeckmann S."/>
            <person name="Bunk B."/>
            <person name="Jeske O."/>
            <person name="Meyerdierks A."/>
            <person name="Storesund J.E."/>
            <person name="Kallscheuer N."/>
            <person name="Luecker S."/>
            <person name="Lage O.M."/>
            <person name="Pohl T."/>
            <person name="Merkel B.J."/>
            <person name="Hornburger P."/>
            <person name="Mueller R.-W."/>
            <person name="Bruemmer F."/>
            <person name="Labrenz M."/>
            <person name="Spormann A.M."/>
            <person name="Op Den Camp H."/>
            <person name="Overmann J."/>
            <person name="Amann R."/>
            <person name="Jetten M.S.M."/>
            <person name="Mascher T."/>
            <person name="Medema M.H."/>
            <person name="Devos D.P."/>
            <person name="Kaster A.-K."/>
            <person name="Ovreas L."/>
            <person name="Rohde M."/>
            <person name="Galperin M.Y."/>
            <person name="Jogler C."/>
        </authorList>
    </citation>
    <scope>NUCLEOTIDE SEQUENCE [LARGE SCALE GENOMIC DNA]</scope>
    <source>
        <strain evidence="3 4">Poly41</strain>
    </source>
</reference>
<dbReference type="PANTHER" id="PTHR43747">
    <property type="entry name" value="FAD-BINDING PROTEIN"/>
    <property type="match status" value="1"/>
</dbReference>
<proteinExistence type="predicted"/>
<evidence type="ECO:0000313" key="3">
    <source>
        <dbReference type="EMBL" id="TWU33330.1"/>
    </source>
</evidence>
<gene>
    <name evidence="3" type="ORF">Poly41_50840</name>
</gene>
<dbReference type="Gene3D" id="3.50.50.60">
    <property type="entry name" value="FAD/NAD(P)-binding domain"/>
    <property type="match status" value="1"/>
</dbReference>
<keyword evidence="1" id="KW-0560">Oxidoreductase</keyword>
<dbReference type="EMBL" id="SJPV01000010">
    <property type="protein sequence ID" value="TWU33330.1"/>
    <property type="molecule type" value="Genomic_DNA"/>
</dbReference>
<keyword evidence="2 3" id="KW-0503">Monooxygenase</keyword>
<evidence type="ECO:0000256" key="2">
    <source>
        <dbReference type="ARBA" id="ARBA00023033"/>
    </source>
</evidence>
<dbReference type="InterPro" id="IPR006905">
    <property type="entry name" value="Flavin_halogenase"/>
</dbReference>
<dbReference type="Proteomes" id="UP000319143">
    <property type="component" value="Unassembled WGS sequence"/>
</dbReference>
<protein>
    <submittedName>
        <fullName evidence="3">4-hydroxybenzoate 3-monooxygenase</fullName>
    </submittedName>
</protein>
<organism evidence="3 4">
    <name type="scientific">Novipirellula artificiosorum</name>
    <dbReference type="NCBI Taxonomy" id="2528016"/>
    <lineage>
        <taxon>Bacteria</taxon>
        <taxon>Pseudomonadati</taxon>
        <taxon>Planctomycetota</taxon>
        <taxon>Planctomycetia</taxon>
        <taxon>Pirellulales</taxon>
        <taxon>Pirellulaceae</taxon>
        <taxon>Novipirellula</taxon>
    </lineage>
</organism>
<dbReference type="RefSeq" id="WP_146529658.1">
    <property type="nucleotide sequence ID" value="NZ_SJPV01000010.1"/>
</dbReference>
<name>A0A5C6D900_9BACT</name>
<dbReference type="GO" id="GO:0004497">
    <property type="term" value="F:monooxygenase activity"/>
    <property type="evidence" value="ECO:0007669"/>
    <property type="project" value="UniProtKB-KW"/>
</dbReference>
<keyword evidence="4" id="KW-1185">Reference proteome</keyword>
<dbReference type="PANTHER" id="PTHR43747:SF5">
    <property type="entry name" value="FAD-BINDING DOMAIN-CONTAINING PROTEIN"/>
    <property type="match status" value="1"/>
</dbReference>
<accession>A0A5C6D900</accession>
<comment type="caution">
    <text evidence="3">The sequence shown here is derived from an EMBL/GenBank/DDBJ whole genome shotgun (WGS) entry which is preliminary data.</text>
</comment>
<dbReference type="InterPro" id="IPR036188">
    <property type="entry name" value="FAD/NAD-bd_sf"/>
</dbReference>
<dbReference type="OrthoDB" id="103324at2"/>
<dbReference type="Pfam" id="PF04820">
    <property type="entry name" value="Trp_halogenase"/>
    <property type="match status" value="2"/>
</dbReference>
<evidence type="ECO:0000313" key="4">
    <source>
        <dbReference type="Proteomes" id="UP000319143"/>
    </source>
</evidence>
<sequence length="505" mass="56650">MNQNSNRYDVVILGAGFAGSLLSTILSKHGMNVAVVDRSQHPRFTVGESSTPAADFLLEHLVNRYELSDFKPLVRFGSWQRAHPEVLCGCKRGFSYFYHGGADGFQARTDHRDELLVAASESNELADTQWYRADVDQFFVDVAKRQGVDLYEQTGVESAVRTAAGTWRLEGRSRRRPISFEAPFLVDATGAGRFLTQQLGIEDATDRLRTKSSAIYSHFDHLTTTTEWLRECGAVLEDYPYTAEDSAVHHLFRDGWLWHLRFVNGRTSLGFVYDERGSKEEKSYAKQTHWQQVLDAHPVLRDVLGDAVMSSFPGRVLRTHRLQRLASVAAGDDWAALPFSAGFIDPMHSTGIAHSISGVERIARILIDSDSGQRGDALQQYSESVIQEIELIDKLVWGCYVGLEDFRLFNAWSMIYFAVVTTYERLFAEAKNEQVGFLGATNPAIADCVNDLTAQLSLAEQSGEVNRDAWVESFCGTIRQTIQPFNQVGLFDPPLPNMYHRTAAK</sequence>
<evidence type="ECO:0000256" key="1">
    <source>
        <dbReference type="ARBA" id="ARBA00023002"/>
    </source>
</evidence>
<dbReference type="AlphaFoldDB" id="A0A5C6D900"/>